<keyword evidence="1" id="KW-0808">Transferase</keyword>
<dbReference type="OrthoDB" id="2013972at2759"/>
<protein>
    <submittedName>
        <fullName evidence="1">S-adenosyl-L-methionine-dependent methyltransferase</fullName>
    </submittedName>
</protein>
<dbReference type="GO" id="GO:0032259">
    <property type="term" value="P:methylation"/>
    <property type="evidence" value="ECO:0007669"/>
    <property type="project" value="UniProtKB-KW"/>
</dbReference>
<keyword evidence="2" id="KW-1185">Reference proteome</keyword>
<organism evidence="1 2">
    <name type="scientific">Saccharata proteae CBS 121410</name>
    <dbReference type="NCBI Taxonomy" id="1314787"/>
    <lineage>
        <taxon>Eukaryota</taxon>
        <taxon>Fungi</taxon>
        <taxon>Dikarya</taxon>
        <taxon>Ascomycota</taxon>
        <taxon>Pezizomycotina</taxon>
        <taxon>Dothideomycetes</taxon>
        <taxon>Dothideomycetes incertae sedis</taxon>
        <taxon>Botryosphaeriales</taxon>
        <taxon>Saccharataceae</taxon>
        <taxon>Saccharata</taxon>
    </lineage>
</organism>
<dbReference type="CDD" id="cd02440">
    <property type="entry name" value="AdoMet_MTases"/>
    <property type="match status" value="1"/>
</dbReference>
<dbReference type="SUPFAM" id="SSF53335">
    <property type="entry name" value="S-adenosyl-L-methionine-dependent methyltransferases"/>
    <property type="match status" value="1"/>
</dbReference>
<dbReference type="PANTHER" id="PTHR43591">
    <property type="entry name" value="METHYLTRANSFERASE"/>
    <property type="match status" value="1"/>
</dbReference>
<dbReference type="GO" id="GO:0008168">
    <property type="term" value="F:methyltransferase activity"/>
    <property type="evidence" value="ECO:0007669"/>
    <property type="project" value="UniProtKB-KW"/>
</dbReference>
<name>A0A9P4LUE8_9PEZI</name>
<evidence type="ECO:0000313" key="2">
    <source>
        <dbReference type="Proteomes" id="UP000799776"/>
    </source>
</evidence>
<evidence type="ECO:0000313" key="1">
    <source>
        <dbReference type="EMBL" id="KAF2084074.1"/>
    </source>
</evidence>
<dbReference type="EMBL" id="ML978746">
    <property type="protein sequence ID" value="KAF2084074.1"/>
    <property type="molecule type" value="Genomic_DNA"/>
</dbReference>
<dbReference type="AlphaFoldDB" id="A0A9P4LUE8"/>
<proteinExistence type="predicted"/>
<dbReference type="InterPro" id="IPR029063">
    <property type="entry name" value="SAM-dependent_MTases_sf"/>
</dbReference>
<reference evidence="1" key="1">
    <citation type="journal article" date="2020" name="Stud. Mycol.">
        <title>101 Dothideomycetes genomes: a test case for predicting lifestyles and emergence of pathogens.</title>
        <authorList>
            <person name="Haridas S."/>
            <person name="Albert R."/>
            <person name="Binder M."/>
            <person name="Bloem J."/>
            <person name="Labutti K."/>
            <person name="Salamov A."/>
            <person name="Andreopoulos B."/>
            <person name="Baker S."/>
            <person name="Barry K."/>
            <person name="Bills G."/>
            <person name="Bluhm B."/>
            <person name="Cannon C."/>
            <person name="Castanera R."/>
            <person name="Culley D."/>
            <person name="Daum C."/>
            <person name="Ezra D."/>
            <person name="Gonzalez J."/>
            <person name="Henrissat B."/>
            <person name="Kuo A."/>
            <person name="Liang C."/>
            <person name="Lipzen A."/>
            <person name="Lutzoni F."/>
            <person name="Magnuson J."/>
            <person name="Mondo S."/>
            <person name="Nolan M."/>
            <person name="Ohm R."/>
            <person name="Pangilinan J."/>
            <person name="Park H.-J."/>
            <person name="Ramirez L."/>
            <person name="Alfaro M."/>
            <person name="Sun H."/>
            <person name="Tritt A."/>
            <person name="Yoshinaga Y."/>
            <person name="Zwiers L.-H."/>
            <person name="Turgeon B."/>
            <person name="Goodwin S."/>
            <person name="Spatafora J."/>
            <person name="Crous P."/>
            <person name="Grigoriev I."/>
        </authorList>
    </citation>
    <scope>NUCLEOTIDE SEQUENCE</scope>
    <source>
        <strain evidence="1">CBS 121410</strain>
    </source>
</reference>
<dbReference type="PANTHER" id="PTHR43591:SF24">
    <property type="entry name" value="2-METHOXY-6-POLYPRENYL-1,4-BENZOQUINOL METHYLASE, MITOCHONDRIAL"/>
    <property type="match status" value="1"/>
</dbReference>
<accession>A0A9P4LUE8</accession>
<sequence length="333" mass="37800">MSAEESVAPLAGEGSVLEVDEALEGKDSAYGDDEQSFTTSLTSSITDYKFHHGRRFHAYKEGTYQFPNDEAEQDRLDMFHEICNLLTGGKLAFAPFNTTGTILDTGTGTGIWSVEAGERWPAAQILGNDLSPIQPRWVPPNVKFEVDDLESDWTFEKPFDFIHSRYLVCSLSDWPRYIRQCFEFTKEAGWAEFQDWDLNPLTDDGTLTEDNQVAVLQKHMIEACDKMGRPGRPGPKLKEWCETAGYKNVTERVIKLPIGMWPKDKVLKQVGALMMVNYLEALEAMTVGLFTTVLGWSIDEVQTFLVGVRKDMRRKDVHVYFNLHFVYGQKLNG</sequence>
<dbReference type="Proteomes" id="UP000799776">
    <property type="component" value="Unassembled WGS sequence"/>
</dbReference>
<comment type="caution">
    <text evidence="1">The sequence shown here is derived from an EMBL/GenBank/DDBJ whole genome shotgun (WGS) entry which is preliminary data.</text>
</comment>
<gene>
    <name evidence="1" type="ORF">K490DRAFT_69097</name>
</gene>
<keyword evidence="1" id="KW-0489">Methyltransferase</keyword>
<dbReference type="Pfam" id="PF13489">
    <property type="entry name" value="Methyltransf_23"/>
    <property type="match status" value="1"/>
</dbReference>
<dbReference type="Gene3D" id="3.40.50.150">
    <property type="entry name" value="Vaccinia Virus protein VP39"/>
    <property type="match status" value="1"/>
</dbReference>